<feature type="region of interest" description="Disordered" evidence="1">
    <location>
        <begin position="488"/>
        <end position="514"/>
    </location>
</feature>
<feature type="compositionally biased region" description="Polar residues" evidence="1">
    <location>
        <begin position="334"/>
        <end position="349"/>
    </location>
</feature>
<dbReference type="GO" id="GO:1901901">
    <property type="term" value="P:regulation of protein localization to cell division site involved in cytokinesis"/>
    <property type="evidence" value="ECO:0007669"/>
    <property type="project" value="EnsemblFungi"/>
</dbReference>
<dbReference type="OrthoDB" id="4070347at2759"/>
<evidence type="ECO:0000313" key="2">
    <source>
        <dbReference type="EMBL" id="CCF56915.1"/>
    </source>
</evidence>
<dbReference type="FunCoup" id="H2ARB5">
    <property type="interactions" value="332"/>
</dbReference>
<dbReference type="KEGG" id="kaf:KAFR_0B06180"/>
<dbReference type="GO" id="GO:0005847">
    <property type="term" value="C:mRNA cleavage and polyadenylation specificity factor complex"/>
    <property type="evidence" value="ECO:0007669"/>
    <property type="project" value="EnsemblFungi"/>
</dbReference>
<dbReference type="GO" id="GO:0005829">
    <property type="term" value="C:cytosol"/>
    <property type="evidence" value="ECO:0007669"/>
    <property type="project" value="EnsemblFungi"/>
</dbReference>
<organism evidence="2 3">
    <name type="scientific">Kazachstania africana (strain ATCC 22294 / BCRC 22015 / CBS 2517 / CECT 1963 / NBRC 1671 / NRRL Y-8276)</name>
    <name type="common">Yeast</name>
    <name type="synonym">Kluyveromyces africanus</name>
    <dbReference type="NCBI Taxonomy" id="1071382"/>
    <lineage>
        <taxon>Eukaryota</taxon>
        <taxon>Fungi</taxon>
        <taxon>Dikarya</taxon>
        <taxon>Ascomycota</taxon>
        <taxon>Saccharomycotina</taxon>
        <taxon>Saccharomycetes</taxon>
        <taxon>Saccharomycetales</taxon>
        <taxon>Saccharomycetaceae</taxon>
        <taxon>Kazachstania</taxon>
    </lineage>
</organism>
<dbReference type="InParanoid" id="H2ARB5"/>
<dbReference type="STRING" id="1071382.H2ARB5"/>
<feature type="compositionally biased region" description="Basic and acidic residues" evidence="1">
    <location>
        <begin position="354"/>
        <end position="364"/>
    </location>
</feature>
<dbReference type="GO" id="GO:0031126">
    <property type="term" value="P:sno(s)RNA 3'-end processing"/>
    <property type="evidence" value="ECO:0007669"/>
    <property type="project" value="EnsemblFungi"/>
</dbReference>
<dbReference type="GO" id="GO:0003682">
    <property type="term" value="F:chromatin binding"/>
    <property type="evidence" value="ECO:0007669"/>
    <property type="project" value="EnsemblFungi"/>
</dbReference>
<keyword evidence="3" id="KW-1185">Reference proteome</keyword>
<sequence length="556" mass="62377">MSNPIPQLVNISHALQSNMVQQIRTDVASFTQPGELSTDQVNKIDNYLSALKSALTQFTNDNKHIENNDPSMSVTDLDIQLYSGLKAMYIDYINQLNQIKLSNSELKQRQEDDKRIKQNIKLLNDINETLPIKSADERRLFFKNLTINDNYKFVLKSNDLLASVVKLCELDLSTTENIKSYITFLKSIGYSKETLKKELPSSITKPIDEKVKIKKTKSPKNSIVVGMAAGSNNSNSSISSSNSSNSSVTESSTVLPKVKKKRDIYIANATGKKDKNSSLSGEVLNKDTDVILLNNKEKMNDAAGDDDGKASSQVEENKKKISFSKYLKKDDSDTTATESPKRSASSKNVSLDEPTSKRIKNDDTNEVKPISILKNGENIRSSSRVSKSMNINFSDNLMLYGDDLPDSGLKVTSSELKKILKPFKEGEPNEKLHFGDFRVRPMKLIPLVSQSMNVEEIMDISELKGGPVSCQTRTPPFYREEFQNFNKELKKKPPREPILSSENENNNDAHENDNSMPLVAKAFGKNALLLKKDRGGLPYKRVPEIPRNNYPPKHIR</sequence>
<evidence type="ECO:0000313" key="3">
    <source>
        <dbReference type="Proteomes" id="UP000005220"/>
    </source>
</evidence>
<dbReference type="GO" id="GO:0003723">
    <property type="term" value="F:RNA binding"/>
    <property type="evidence" value="ECO:0007669"/>
    <property type="project" value="EnsemblFungi"/>
</dbReference>
<evidence type="ECO:0000256" key="1">
    <source>
        <dbReference type="SAM" id="MobiDB-lite"/>
    </source>
</evidence>
<name>H2ARB5_KAZAF</name>
<dbReference type="RefSeq" id="XP_003956050.1">
    <property type="nucleotide sequence ID" value="XM_003956001.1"/>
</dbReference>
<dbReference type="GO" id="GO:0031124">
    <property type="term" value="P:mRNA 3'-end processing"/>
    <property type="evidence" value="ECO:0007669"/>
    <property type="project" value="EnsemblFungi"/>
</dbReference>
<dbReference type="eggNOG" id="ENOG502QR0S">
    <property type="taxonomic scope" value="Eukaryota"/>
</dbReference>
<dbReference type="GO" id="GO:0030846">
    <property type="term" value="P:termination of RNA polymerase II transcription, poly(A)-coupled"/>
    <property type="evidence" value="ECO:0007669"/>
    <property type="project" value="EnsemblFungi"/>
</dbReference>
<dbReference type="GeneID" id="13884797"/>
<protein>
    <submittedName>
        <fullName evidence="2">Uncharacterized protein</fullName>
    </submittedName>
</protein>
<dbReference type="GO" id="GO:1903501">
    <property type="term" value="P:positive regulation of mitotic actomyosin contractile ring assembly"/>
    <property type="evidence" value="ECO:0007669"/>
    <property type="project" value="EnsemblFungi"/>
</dbReference>
<feature type="region of interest" description="Disordered" evidence="1">
    <location>
        <begin position="327"/>
        <end position="364"/>
    </location>
</feature>
<gene>
    <name evidence="2" type="primary">KAFR0B06180</name>
    <name evidence="2" type="ORF">KAFR_0B06180</name>
</gene>
<dbReference type="Proteomes" id="UP000005220">
    <property type="component" value="Chromosome 2"/>
</dbReference>
<feature type="region of interest" description="Disordered" evidence="1">
    <location>
        <begin position="226"/>
        <end position="254"/>
    </location>
</feature>
<dbReference type="EMBL" id="HE650822">
    <property type="protein sequence ID" value="CCF56915.1"/>
    <property type="molecule type" value="Genomic_DNA"/>
</dbReference>
<feature type="compositionally biased region" description="Low complexity" evidence="1">
    <location>
        <begin position="231"/>
        <end position="247"/>
    </location>
</feature>
<dbReference type="AlphaFoldDB" id="H2ARB5"/>
<reference evidence="2 3" key="1">
    <citation type="journal article" date="2011" name="Proc. Natl. Acad. Sci. U.S.A.">
        <title>Evolutionary erosion of yeast sex chromosomes by mating-type switching accidents.</title>
        <authorList>
            <person name="Gordon J.L."/>
            <person name="Armisen D."/>
            <person name="Proux-Wera E."/>
            <person name="Oheigeartaigh S.S."/>
            <person name="Byrne K.P."/>
            <person name="Wolfe K.H."/>
        </authorList>
    </citation>
    <scope>NUCLEOTIDE SEQUENCE [LARGE SCALE GENOMIC DNA]</scope>
    <source>
        <strain evidence="3">ATCC 22294 / BCRC 22015 / CBS 2517 / CECT 1963 / NBRC 1671 / NRRL Y-8276</strain>
    </source>
</reference>
<proteinExistence type="predicted"/>
<dbReference type="HOGENOM" id="CLU_025953_0_0_1"/>
<accession>H2ARB5</accession>